<dbReference type="AlphaFoldDB" id="A0AAD9MC71"/>
<dbReference type="SUPFAM" id="SSF109604">
    <property type="entry name" value="HD-domain/PDEase-like"/>
    <property type="match status" value="1"/>
</dbReference>
<dbReference type="EMBL" id="JAQQPM010000003">
    <property type="protein sequence ID" value="KAK2069630.1"/>
    <property type="molecule type" value="Genomic_DNA"/>
</dbReference>
<dbReference type="PANTHER" id="PTHR33594">
    <property type="entry name" value="SUPERFAMILY HYDROLASE, PUTATIVE (AFU_ORTHOLOGUE AFUA_1G03035)-RELATED"/>
    <property type="match status" value="1"/>
</dbReference>
<name>A0AAD9MC71_9PEZI</name>
<evidence type="ECO:0000259" key="1">
    <source>
        <dbReference type="SMART" id="SM00471"/>
    </source>
</evidence>
<reference evidence="2" key="1">
    <citation type="journal article" date="2023" name="Mol. Plant Microbe Interact.">
        <title>Elucidating the Obligate Nature and Biological Capacity of an Invasive Fungal Corn Pathogen.</title>
        <authorList>
            <person name="MacCready J.S."/>
            <person name="Roggenkamp E.M."/>
            <person name="Gdanetz K."/>
            <person name="Chilvers M.I."/>
        </authorList>
    </citation>
    <scope>NUCLEOTIDE SEQUENCE</scope>
    <source>
        <strain evidence="2">PM02</strain>
    </source>
</reference>
<dbReference type="CDD" id="cd00077">
    <property type="entry name" value="HDc"/>
    <property type="match status" value="1"/>
</dbReference>
<comment type="caution">
    <text evidence="2">The sequence shown here is derived from an EMBL/GenBank/DDBJ whole genome shotgun (WGS) entry which is preliminary data.</text>
</comment>
<dbReference type="InterPro" id="IPR003607">
    <property type="entry name" value="HD/PDEase_dom"/>
</dbReference>
<evidence type="ECO:0000313" key="3">
    <source>
        <dbReference type="Proteomes" id="UP001217918"/>
    </source>
</evidence>
<evidence type="ECO:0000313" key="2">
    <source>
        <dbReference type="EMBL" id="KAK2069630.1"/>
    </source>
</evidence>
<protein>
    <recommendedName>
        <fullName evidence="1">HD/PDEase domain-containing protein</fullName>
    </recommendedName>
</protein>
<dbReference type="Proteomes" id="UP001217918">
    <property type="component" value="Unassembled WGS sequence"/>
</dbReference>
<dbReference type="Pfam" id="PF01966">
    <property type="entry name" value="HD"/>
    <property type="match status" value="1"/>
</dbReference>
<organism evidence="2 3">
    <name type="scientific">Phyllachora maydis</name>
    <dbReference type="NCBI Taxonomy" id="1825666"/>
    <lineage>
        <taxon>Eukaryota</taxon>
        <taxon>Fungi</taxon>
        <taxon>Dikarya</taxon>
        <taxon>Ascomycota</taxon>
        <taxon>Pezizomycotina</taxon>
        <taxon>Sordariomycetes</taxon>
        <taxon>Sordariomycetidae</taxon>
        <taxon>Phyllachorales</taxon>
        <taxon>Phyllachoraceae</taxon>
        <taxon>Phyllachora</taxon>
    </lineage>
</organism>
<keyword evidence="3" id="KW-1185">Reference proteome</keyword>
<proteinExistence type="predicted"/>
<dbReference type="InterPro" id="IPR006674">
    <property type="entry name" value="HD_domain"/>
</dbReference>
<sequence>MEARRATMDTSLLRTDPLILAITAEVRAFMRHYDASHAFDHVERVLGLALAILAAEPPRRPALDARVVALAALLHDVGDRKYLAAGQDGAAVAHGLLRAYSADEALAARVQAICSGVSYTSEMEDPERTRVLMERYPELAVVQDADRIDAIGAVGIGRLFTYGGAKTDRSMASSMEHMDEKLLRLVGMMKTAKGREMAKERTRRMEEFKRYWKEEMSFAELAMADGPGPDHMAAHS</sequence>
<dbReference type="Gene3D" id="1.10.3210.50">
    <property type="match status" value="1"/>
</dbReference>
<dbReference type="PANTHER" id="PTHR33594:SF1">
    <property type="entry name" value="HD_PDEASE DOMAIN-CONTAINING PROTEIN"/>
    <property type="match status" value="1"/>
</dbReference>
<feature type="domain" description="HD/PDEase" evidence="1">
    <location>
        <begin position="34"/>
        <end position="160"/>
    </location>
</feature>
<gene>
    <name evidence="2" type="ORF">P8C59_004188</name>
</gene>
<dbReference type="SMART" id="SM00471">
    <property type="entry name" value="HDc"/>
    <property type="match status" value="1"/>
</dbReference>
<accession>A0AAD9MC71</accession>